<reference evidence="1 2" key="1">
    <citation type="submission" date="2019-08" db="EMBL/GenBank/DDBJ databases">
        <title>The genome of the soybean aphid Biotype 1, its phylome, world population structure and adaptation to the North American continent.</title>
        <authorList>
            <person name="Giordano R."/>
            <person name="Donthu R.K."/>
            <person name="Hernandez A.G."/>
            <person name="Wright C.L."/>
            <person name="Zimin A.V."/>
        </authorList>
    </citation>
    <scope>NUCLEOTIDE SEQUENCE [LARGE SCALE GENOMIC DNA]</scope>
    <source>
        <tissue evidence="1">Whole aphids</tissue>
    </source>
</reference>
<proteinExistence type="predicted"/>
<evidence type="ECO:0000313" key="2">
    <source>
        <dbReference type="Proteomes" id="UP000475862"/>
    </source>
</evidence>
<protein>
    <submittedName>
        <fullName evidence="1">Uncharacterized protein</fullName>
    </submittedName>
</protein>
<keyword evidence="2" id="KW-1185">Reference proteome</keyword>
<evidence type="ECO:0000313" key="1">
    <source>
        <dbReference type="EMBL" id="KAE9536825.1"/>
    </source>
</evidence>
<dbReference type="Proteomes" id="UP000475862">
    <property type="component" value="Unassembled WGS sequence"/>
</dbReference>
<dbReference type="EMBL" id="VYZN01000020">
    <property type="protein sequence ID" value="KAE9536825.1"/>
    <property type="molecule type" value="Genomic_DNA"/>
</dbReference>
<organism evidence="1 2">
    <name type="scientific">Aphis glycines</name>
    <name type="common">Soybean aphid</name>
    <dbReference type="NCBI Taxonomy" id="307491"/>
    <lineage>
        <taxon>Eukaryota</taxon>
        <taxon>Metazoa</taxon>
        <taxon>Ecdysozoa</taxon>
        <taxon>Arthropoda</taxon>
        <taxon>Hexapoda</taxon>
        <taxon>Insecta</taxon>
        <taxon>Pterygota</taxon>
        <taxon>Neoptera</taxon>
        <taxon>Paraneoptera</taxon>
        <taxon>Hemiptera</taxon>
        <taxon>Sternorrhyncha</taxon>
        <taxon>Aphidomorpha</taxon>
        <taxon>Aphidoidea</taxon>
        <taxon>Aphididae</taxon>
        <taxon>Aphidini</taxon>
        <taxon>Aphis</taxon>
        <taxon>Aphis</taxon>
    </lineage>
</organism>
<sequence>QHVFHGHVVFYSSQARINIIVGPSPCRAIVNIKHLIDLDSYAFTSLYFYSQDCTGSPENRINDDCCNISNYIECLIQNQPYNITINKNSKLQHYLTYYAQCKDSLHHLNDFDERKCKFVSRIKTLERNKLKDDHPTFIFYFFNYFQNIDHPINCMIMFIINIYGSISKLMKCAEYSRLYEISMQRDFSSVETIVFVNHFNYYNIVSLFIHKS</sequence>
<comment type="caution">
    <text evidence="1">The sequence shown here is derived from an EMBL/GenBank/DDBJ whole genome shotgun (WGS) entry which is preliminary data.</text>
</comment>
<accession>A0A6G0TPY1</accession>
<name>A0A6G0TPY1_APHGL</name>
<feature type="non-terminal residue" evidence="1">
    <location>
        <position position="1"/>
    </location>
</feature>
<gene>
    <name evidence="1" type="ORF">AGLY_006887</name>
</gene>
<dbReference type="AlphaFoldDB" id="A0A6G0TPY1"/>